<evidence type="ECO:0000313" key="2">
    <source>
        <dbReference type="EMBL" id="EAZ88313.1"/>
    </source>
</evidence>
<dbReference type="Proteomes" id="UP000003781">
    <property type="component" value="Unassembled WGS sequence"/>
</dbReference>
<dbReference type="EMBL" id="AAXW01000090">
    <property type="protein sequence ID" value="EAZ88313.1"/>
    <property type="molecule type" value="Genomic_DNA"/>
</dbReference>
<name>A3IYX3_9CHRO</name>
<evidence type="ECO:0000313" key="3">
    <source>
        <dbReference type="Proteomes" id="UP000003781"/>
    </source>
</evidence>
<proteinExistence type="predicted"/>
<feature type="compositionally biased region" description="Acidic residues" evidence="1">
    <location>
        <begin position="68"/>
        <end position="100"/>
    </location>
</feature>
<evidence type="ECO:0000256" key="1">
    <source>
        <dbReference type="SAM" id="MobiDB-lite"/>
    </source>
</evidence>
<reference evidence="2 3" key="1">
    <citation type="submission" date="2007-03" db="EMBL/GenBank/DDBJ databases">
        <authorList>
            <person name="Stal L."/>
            <person name="Ferriera S."/>
            <person name="Johnson J."/>
            <person name="Kravitz S."/>
            <person name="Beeson K."/>
            <person name="Sutton G."/>
            <person name="Rogers Y.-H."/>
            <person name="Friedman R."/>
            <person name="Frazier M."/>
            <person name="Venter J.C."/>
        </authorList>
    </citation>
    <scope>NUCLEOTIDE SEQUENCE [LARGE SCALE GENOMIC DNA]</scope>
    <source>
        <strain evidence="2 3">CCY0110</strain>
    </source>
</reference>
<sequence>MTNDDEFLQKKGLDYTLALRKKNCNEDFMKQNLSSSDRYNQMEGLSIEESLSEGLIDVDDLIPSYSSFDEEDFNDFDEDEEEFDETAETDTEIDLDEIPS</sequence>
<comment type="caution">
    <text evidence="2">The sequence shown here is derived from an EMBL/GenBank/DDBJ whole genome shotgun (WGS) entry which is preliminary data.</text>
</comment>
<accession>A3IYX3</accession>
<dbReference type="AlphaFoldDB" id="A3IYX3"/>
<organism evidence="2 3">
    <name type="scientific">Crocosphaera chwakensis CCY0110</name>
    <dbReference type="NCBI Taxonomy" id="391612"/>
    <lineage>
        <taxon>Bacteria</taxon>
        <taxon>Bacillati</taxon>
        <taxon>Cyanobacteriota</taxon>
        <taxon>Cyanophyceae</taxon>
        <taxon>Oscillatoriophycideae</taxon>
        <taxon>Chroococcales</taxon>
        <taxon>Aphanothecaceae</taxon>
        <taxon>Crocosphaera</taxon>
        <taxon>Crocosphaera chwakensis</taxon>
    </lineage>
</organism>
<keyword evidence="3" id="KW-1185">Reference proteome</keyword>
<gene>
    <name evidence="2" type="ORF">CY0110_14805</name>
</gene>
<protein>
    <submittedName>
        <fullName evidence="2">Uncharacterized protein</fullName>
    </submittedName>
</protein>
<feature type="region of interest" description="Disordered" evidence="1">
    <location>
        <begin position="67"/>
        <end position="100"/>
    </location>
</feature>